<keyword evidence="2" id="KW-1185">Reference proteome</keyword>
<protein>
    <submittedName>
        <fullName evidence="1">Uncharacterized protein</fullName>
    </submittedName>
</protein>
<sequence>MSRIGHPFSDVVYFLYTSTMPEYREEYMYILLRYYFDTLTTNLRLLGVSLDDYTWQDFSADCKERSLMWMFMGVMVVSMTQNKKVVTNLNDMYAEEYLKEPRPAAAFFIEMQELEKKKHQYLLWLEATLQTMDLESLKDKETIKAAVLVVVTNAIASAVTTMWERLTAAPASANSLLGTSFGNNSALNSCKTKIDCPYIMPNKSNSEEVYYLELKAKKSISEVVTSERDSLSPK</sequence>
<proteinExistence type="predicted"/>
<dbReference type="Pfam" id="PF02958">
    <property type="entry name" value="EcKL"/>
    <property type="match status" value="1"/>
</dbReference>
<comment type="caution">
    <text evidence="1">The sequence shown here is derived from an EMBL/GenBank/DDBJ whole genome shotgun (WGS) entry which is preliminary data.</text>
</comment>
<evidence type="ECO:0000313" key="2">
    <source>
        <dbReference type="Proteomes" id="UP000789390"/>
    </source>
</evidence>
<evidence type="ECO:0000313" key="1">
    <source>
        <dbReference type="EMBL" id="CAH0110789.1"/>
    </source>
</evidence>
<dbReference type="Proteomes" id="UP000789390">
    <property type="component" value="Unassembled WGS sequence"/>
</dbReference>
<gene>
    <name evidence="1" type="ORF">DGAL_LOCUS14393</name>
</gene>
<reference evidence="1" key="1">
    <citation type="submission" date="2021-11" db="EMBL/GenBank/DDBJ databases">
        <authorList>
            <person name="Schell T."/>
        </authorList>
    </citation>
    <scope>NUCLEOTIDE SEQUENCE</scope>
    <source>
        <strain evidence="1">M5</strain>
    </source>
</reference>
<dbReference type="PANTHER" id="PTHR11012">
    <property type="entry name" value="PROTEIN KINASE-LIKE DOMAIN-CONTAINING"/>
    <property type="match status" value="1"/>
</dbReference>
<organism evidence="1 2">
    <name type="scientific">Daphnia galeata</name>
    <dbReference type="NCBI Taxonomy" id="27404"/>
    <lineage>
        <taxon>Eukaryota</taxon>
        <taxon>Metazoa</taxon>
        <taxon>Ecdysozoa</taxon>
        <taxon>Arthropoda</taxon>
        <taxon>Crustacea</taxon>
        <taxon>Branchiopoda</taxon>
        <taxon>Diplostraca</taxon>
        <taxon>Cladocera</taxon>
        <taxon>Anomopoda</taxon>
        <taxon>Daphniidae</taxon>
        <taxon>Daphnia</taxon>
    </lineage>
</organism>
<dbReference type="OrthoDB" id="8114163at2759"/>
<dbReference type="EMBL" id="CAKKLH010000306">
    <property type="protein sequence ID" value="CAH0110789.1"/>
    <property type="molecule type" value="Genomic_DNA"/>
</dbReference>
<dbReference type="InterPro" id="IPR004119">
    <property type="entry name" value="EcKL"/>
</dbReference>
<accession>A0A8J2WMX1</accession>
<dbReference type="AlphaFoldDB" id="A0A8J2WMX1"/>
<dbReference type="PANTHER" id="PTHR11012:SF30">
    <property type="entry name" value="PROTEIN KINASE-LIKE DOMAIN-CONTAINING"/>
    <property type="match status" value="1"/>
</dbReference>
<name>A0A8J2WMX1_9CRUS</name>